<proteinExistence type="predicted"/>
<name>A0A6C0BCR1_9ZZZZ</name>
<sequence>MEFKKGEPKPRKKMSGGISLREMEEVAFSLGGPSDLGNIIDITDSNDALGLGMLANPSKSMGAGEMKTFSVAPAQGPTGLSDIEVADIGSEPITLNLGGGSQVPSSSPIEIEFKHAETDRNVFSNLQTATGPTISLSPAPQRGNPEEEKKEKIEYLNKLQRLESKGFQLARRFTMDNALDEIKQEYMRLMDARNLEVSLKFQRQAMIGVVTGMEWLNGRFDPFDIKLDGWSESVHENVEDFDEIFEELYDKYKDRGKMPPELRLMTALAGSGFMCHVSNTFLKSRMPSADDVLRQNPDLARQFAQAAAQGAGPGFGNFMGMAMGQTQPQGQQQGQAGAFFQSSQQQQQRAPQAVASVEQEPVKQTARKEMRGPTGVDDILRSFEEARAREPSSSRSEQAAVAAVEIQSMASDDLQSAVESTRTGRTGGRRRRQVTGNVVNLAL</sequence>
<feature type="compositionally biased region" description="Low complexity" evidence="1">
    <location>
        <begin position="321"/>
        <end position="353"/>
    </location>
</feature>
<accession>A0A6C0BCR1</accession>
<protein>
    <submittedName>
        <fullName evidence="2">Uncharacterized protein</fullName>
    </submittedName>
</protein>
<organism evidence="2">
    <name type="scientific">viral metagenome</name>
    <dbReference type="NCBI Taxonomy" id="1070528"/>
    <lineage>
        <taxon>unclassified sequences</taxon>
        <taxon>metagenomes</taxon>
        <taxon>organismal metagenomes</taxon>
    </lineage>
</organism>
<dbReference type="EMBL" id="MN739108">
    <property type="protein sequence ID" value="QHS89359.1"/>
    <property type="molecule type" value="Genomic_DNA"/>
</dbReference>
<feature type="region of interest" description="Disordered" evidence="1">
    <location>
        <begin position="411"/>
        <end position="436"/>
    </location>
</feature>
<dbReference type="InterPro" id="IPR043910">
    <property type="entry name" value="DUF5767"/>
</dbReference>
<evidence type="ECO:0000256" key="1">
    <source>
        <dbReference type="SAM" id="MobiDB-lite"/>
    </source>
</evidence>
<dbReference type="AlphaFoldDB" id="A0A6C0BCR1"/>
<evidence type="ECO:0000313" key="2">
    <source>
        <dbReference type="EMBL" id="QHS89359.1"/>
    </source>
</evidence>
<reference evidence="2" key="1">
    <citation type="journal article" date="2020" name="Nature">
        <title>Giant virus diversity and host interactions through global metagenomics.</title>
        <authorList>
            <person name="Schulz F."/>
            <person name="Roux S."/>
            <person name="Paez-Espino D."/>
            <person name="Jungbluth S."/>
            <person name="Walsh D.A."/>
            <person name="Denef V.J."/>
            <person name="McMahon K.D."/>
            <person name="Konstantinidis K.T."/>
            <person name="Eloe-Fadrosh E.A."/>
            <person name="Kyrpides N.C."/>
            <person name="Woyke T."/>
        </authorList>
    </citation>
    <scope>NUCLEOTIDE SEQUENCE</scope>
    <source>
        <strain evidence="2">GVMAG-M-3300010158-60</strain>
    </source>
</reference>
<dbReference type="Pfam" id="PF19071">
    <property type="entry name" value="DUF5767"/>
    <property type="match status" value="1"/>
</dbReference>
<feature type="compositionally biased region" description="Polar residues" evidence="1">
    <location>
        <begin position="411"/>
        <end position="420"/>
    </location>
</feature>
<feature type="region of interest" description="Disordered" evidence="1">
    <location>
        <begin position="321"/>
        <end position="371"/>
    </location>
</feature>